<evidence type="ECO:0000256" key="2">
    <source>
        <dbReference type="ARBA" id="ARBA00007362"/>
    </source>
</evidence>
<feature type="domain" description="EamA" evidence="7">
    <location>
        <begin position="4"/>
        <end position="134"/>
    </location>
</feature>
<dbReference type="EMBL" id="JAVIDA010000025">
    <property type="protein sequence ID" value="MDQ9072758.1"/>
    <property type="molecule type" value="Genomic_DNA"/>
</dbReference>
<dbReference type="InterPro" id="IPR050638">
    <property type="entry name" value="AA-Vitamin_Transporters"/>
</dbReference>
<reference evidence="8" key="1">
    <citation type="submission" date="2023-08" db="EMBL/GenBank/DDBJ databases">
        <title>Emergence of clinically-relevant ST2 carbapenem-resistant Acinetobacter baumannii strains in hospital sewages in Zhejiang, East of China.</title>
        <authorList>
            <person name="Kaichao C."/>
            <person name="Zhang R."/>
        </authorList>
    </citation>
    <scope>NUCLEOTIDE SEQUENCE</scope>
    <source>
        <strain evidence="8">M-SY-60</strain>
    </source>
</reference>
<evidence type="ECO:0000313" key="9">
    <source>
        <dbReference type="Proteomes" id="UP001243195"/>
    </source>
</evidence>
<feature type="domain" description="EamA" evidence="7">
    <location>
        <begin position="153"/>
        <end position="285"/>
    </location>
</feature>
<dbReference type="RefSeq" id="WP_308956949.1">
    <property type="nucleotide sequence ID" value="NZ_JAVICY010000027.1"/>
</dbReference>
<feature type="transmembrane region" description="Helical" evidence="6">
    <location>
        <begin position="212"/>
        <end position="236"/>
    </location>
</feature>
<comment type="similarity">
    <text evidence="2">Belongs to the EamA transporter family.</text>
</comment>
<feature type="transmembrane region" description="Helical" evidence="6">
    <location>
        <begin position="63"/>
        <end position="84"/>
    </location>
</feature>
<dbReference type="InterPro" id="IPR037185">
    <property type="entry name" value="EmrE-like"/>
</dbReference>
<evidence type="ECO:0000259" key="7">
    <source>
        <dbReference type="Pfam" id="PF00892"/>
    </source>
</evidence>
<evidence type="ECO:0000256" key="4">
    <source>
        <dbReference type="ARBA" id="ARBA00022989"/>
    </source>
</evidence>
<dbReference type="PANTHER" id="PTHR32322">
    <property type="entry name" value="INNER MEMBRANE TRANSPORTER"/>
    <property type="match status" value="1"/>
</dbReference>
<dbReference type="Proteomes" id="UP001243195">
    <property type="component" value="Unassembled WGS sequence"/>
</dbReference>
<feature type="transmembrane region" description="Helical" evidence="6">
    <location>
        <begin position="90"/>
        <end position="111"/>
    </location>
</feature>
<feature type="transmembrane region" description="Helical" evidence="6">
    <location>
        <begin position="267"/>
        <end position="285"/>
    </location>
</feature>
<sequence length="301" mass="33561">MNAVLYLAVVVIWGTTWIAIAAQQSVFSPAVGVFWRFTIAALGLFVVLLLSKRLKKLSLQDHYFCMLQGLCVFGLNFICFYTAVEYINSGLESVIFSMAVLFNAINSYLFFKKKISKSFIPAAICGLIGICALFWHDIVATQLHWQTLSAIGLCMLGTYGFSLGNMISLRHQNHHKDIFTTNAYGMLYGALFMGIVALLLKQNFISDLSTKGVLAVLYLAIFGSIIGFSLYFMLIARIGAGQAAYSTLLFPLVALFISTFWENYHWHISSVLGVLFILLGNWILFAQPKYFLKHSAKISSS</sequence>
<feature type="transmembrane region" description="Helical" evidence="6">
    <location>
        <begin position="31"/>
        <end position="51"/>
    </location>
</feature>
<dbReference type="Pfam" id="PF00892">
    <property type="entry name" value="EamA"/>
    <property type="match status" value="2"/>
</dbReference>
<evidence type="ECO:0000256" key="1">
    <source>
        <dbReference type="ARBA" id="ARBA00004141"/>
    </source>
</evidence>
<keyword evidence="3 6" id="KW-0812">Transmembrane</keyword>
<evidence type="ECO:0000313" key="8">
    <source>
        <dbReference type="EMBL" id="MDQ9072758.1"/>
    </source>
</evidence>
<dbReference type="AlphaFoldDB" id="A0AAW8JKG3"/>
<proteinExistence type="inferred from homology"/>
<organism evidence="8 9">
    <name type="scientific">Acinetobacter gerneri</name>
    <dbReference type="NCBI Taxonomy" id="202952"/>
    <lineage>
        <taxon>Bacteria</taxon>
        <taxon>Pseudomonadati</taxon>
        <taxon>Pseudomonadota</taxon>
        <taxon>Gammaproteobacteria</taxon>
        <taxon>Moraxellales</taxon>
        <taxon>Moraxellaceae</taxon>
        <taxon>Acinetobacter</taxon>
    </lineage>
</organism>
<dbReference type="InterPro" id="IPR000620">
    <property type="entry name" value="EamA_dom"/>
</dbReference>
<name>A0AAW8JKG3_9GAMM</name>
<gene>
    <name evidence="8" type="ORF">RFH51_14965</name>
</gene>
<feature type="transmembrane region" description="Helical" evidence="6">
    <location>
        <begin position="181"/>
        <end position="200"/>
    </location>
</feature>
<comment type="subcellular location">
    <subcellularLocation>
        <location evidence="1">Membrane</location>
        <topology evidence="1">Multi-pass membrane protein</topology>
    </subcellularLocation>
</comment>
<evidence type="ECO:0000256" key="5">
    <source>
        <dbReference type="ARBA" id="ARBA00023136"/>
    </source>
</evidence>
<evidence type="ECO:0000256" key="6">
    <source>
        <dbReference type="SAM" id="Phobius"/>
    </source>
</evidence>
<protein>
    <submittedName>
        <fullName evidence="8">DMT family transporter</fullName>
    </submittedName>
</protein>
<keyword evidence="5 6" id="KW-0472">Membrane</keyword>
<dbReference type="PANTHER" id="PTHR32322:SF2">
    <property type="entry name" value="EAMA DOMAIN-CONTAINING PROTEIN"/>
    <property type="match status" value="1"/>
</dbReference>
<feature type="transmembrane region" description="Helical" evidence="6">
    <location>
        <begin position="118"/>
        <end position="136"/>
    </location>
</feature>
<dbReference type="GO" id="GO:0016020">
    <property type="term" value="C:membrane"/>
    <property type="evidence" value="ECO:0007669"/>
    <property type="project" value="UniProtKB-SubCell"/>
</dbReference>
<keyword evidence="4 6" id="KW-1133">Transmembrane helix</keyword>
<evidence type="ECO:0000256" key="3">
    <source>
        <dbReference type="ARBA" id="ARBA00022692"/>
    </source>
</evidence>
<accession>A0AAW8JKG3</accession>
<feature type="transmembrane region" description="Helical" evidence="6">
    <location>
        <begin position="148"/>
        <end position="169"/>
    </location>
</feature>
<comment type="caution">
    <text evidence="8">The sequence shown here is derived from an EMBL/GenBank/DDBJ whole genome shotgun (WGS) entry which is preliminary data.</text>
</comment>
<dbReference type="SUPFAM" id="SSF103481">
    <property type="entry name" value="Multidrug resistance efflux transporter EmrE"/>
    <property type="match status" value="2"/>
</dbReference>
<feature type="transmembrane region" description="Helical" evidence="6">
    <location>
        <begin position="243"/>
        <end position="261"/>
    </location>
</feature>